<dbReference type="PANTHER" id="PTHR23033:SF40">
    <property type="entry name" value="APPLE DOMAIN-CONTAINING PROTEIN"/>
    <property type="match status" value="1"/>
</dbReference>
<sequence>MGLRTERGANMRNFVTTRLSKSRLHVLAVFAVLFVIYLLTPYDSTVRSAFRFQQTIVSDYIQHKYSSDKWLLGAQKYPIDPNHDVGVVIKTGYGTRRRMPNMLDAYSKQNFTGDMIIVQDYPVEDNSQNYTLPNGKNVPTLDVIGWMLENKMLAGKETLERVSKYRHLSEAIEGEELFLSEELSKDIGWELDAMKFISGLQYAWETMPKKKWYLMVDDDTYVLKESLILLLGHVNYAKPQYLGNAVGDYKGRFAHGGSSALISGAAMKKLFQDNPQVAAAAHLESPTAIYGDKLLSTTLMKLGIYLDEAYNRLFNGEEPHSTRIWGDRFCVPLVSFHGLGSGNAMEQVGNTFQTVKEPVFWRQLAKIYGGTEWDTFLKEPIRVSQNFVGRLDEHTTTIRNTFTVEDCLHKCLSRGGECLAWTWDQGRKECYIAPWTIIGDFQDGVFSGVNGPVATKLASHCHSPPAPAKLAHAKAPKPAA</sequence>
<proteinExistence type="inferred from homology"/>
<reference evidence="14 15" key="1">
    <citation type="submission" date="2023-01" db="EMBL/GenBank/DDBJ databases">
        <title>Analysis of 21 Apiospora genomes using comparative genomics revels a genus with tremendous synthesis potential of carbohydrate active enzymes and secondary metabolites.</title>
        <authorList>
            <person name="Sorensen T."/>
        </authorList>
    </citation>
    <scope>NUCLEOTIDE SEQUENCE [LARGE SCALE GENOMIC DNA]</scope>
    <source>
        <strain evidence="14 15">CBS 83171</strain>
    </source>
</reference>
<keyword evidence="9" id="KW-0735">Signal-anchor</keyword>
<comment type="similarity">
    <text evidence="3">Belongs to the glycosyltransferase 31 family. Beta3-Gal-T subfamily.</text>
</comment>
<evidence type="ECO:0000256" key="10">
    <source>
        <dbReference type="ARBA" id="ARBA00022989"/>
    </source>
</evidence>
<dbReference type="InterPro" id="IPR003378">
    <property type="entry name" value="Fringe-like_glycosylTrfase"/>
</dbReference>
<keyword evidence="11 12" id="KW-0472">Membrane</keyword>
<evidence type="ECO:0000256" key="6">
    <source>
        <dbReference type="ARBA" id="ARBA00022679"/>
    </source>
</evidence>
<evidence type="ECO:0000256" key="2">
    <source>
        <dbReference type="ARBA" id="ARBA00004922"/>
    </source>
</evidence>
<evidence type="ECO:0000256" key="4">
    <source>
        <dbReference type="ARBA" id="ARBA00012557"/>
    </source>
</evidence>
<feature type="transmembrane region" description="Helical" evidence="12">
    <location>
        <begin position="21"/>
        <end position="39"/>
    </location>
</feature>
<dbReference type="Proteomes" id="UP001446871">
    <property type="component" value="Unassembled WGS sequence"/>
</dbReference>
<dbReference type="SUPFAM" id="SSF57414">
    <property type="entry name" value="Hairpin loop containing domain-like"/>
    <property type="match status" value="1"/>
</dbReference>
<evidence type="ECO:0000259" key="13">
    <source>
        <dbReference type="Pfam" id="PF02434"/>
    </source>
</evidence>
<feature type="domain" description="Fringe-like glycosyltransferase" evidence="13">
    <location>
        <begin position="201"/>
        <end position="249"/>
    </location>
</feature>
<dbReference type="EMBL" id="JAQQWM010000008">
    <property type="protein sequence ID" value="KAK8052993.1"/>
    <property type="molecule type" value="Genomic_DNA"/>
</dbReference>
<keyword evidence="5" id="KW-0328">Glycosyltransferase</keyword>
<gene>
    <name evidence="14" type="ORF">PG996_012294</name>
</gene>
<evidence type="ECO:0000256" key="3">
    <source>
        <dbReference type="ARBA" id="ARBA00006462"/>
    </source>
</evidence>
<evidence type="ECO:0000256" key="5">
    <source>
        <dbReference type="ARBA" id="ARBA00022676"/>
    </source>
</evidence>
<keyword evidence="15" id="KW-1185">Reference proteome</keyword>
<evidence type="ECO:0000256" key="12">
    <source>
        <dbReference type="SAM" id="Phobius"/>
    </source>
</evidence>
<organism evidence="14 15">
    <name type="scientific">Apiospora saccharicola</name>
    <dbReference type="NCBI Taxonomy" id="335842"/>
    <lineage>
        <taxon>Eukaryota</taxon>
        <taxon>Fungi</taxon>
        <taxon>Dikarya</taxon>
        <taxon>Ascomycota</taxon>
        <taxon>Pezizomycotina</taxon>
        <taxon>Sordariomycetes</taxon>
        <taxon>Xylariomycetidae</taxon>
        <taxon>Amphisphaeriales</taxon>
        <taxon>Apiosporaceae</taxon>
        <taxon>Apiospora</taxon>
    </lineage>
</organism>
<evidence type="ECO:0000256" key="9">
    <source>
        <dbReference type="ARBA" id="ARBA00022968"/>
    </source>
</evidence>
<keyword evidence="8" id="KW-0547">Nucleotide-binding</keyword>
<keyword evidence="6" id="KW-0808">Transferase</keyword>
<comment type="pathway">
    <text evidence="2">Protein modification; protein glycosylation.</text>
</comment>
<keyword evidence="7 12" id="KW-0812">Transmembrane</keyword>
<evidence type="ECO:0000313" key="15">
    <source>
        <dbReference type="Proteomes" id="UP001446871"/>
    </source>
</evidence>
<dbReference type="EC" id="2.4.1.122" evidence="4"/>
<name>A0ABR1U258_9PEZI</name>
<evidence type="ECO:0000256" key="7">
    <source>
        <dbReference type="ARBA" id="ARBA00022692"/>
    </source>
</evidence>
<keyword evidence="10 12" id="KW-1133">Transmembrane helix</keyword>
<dbReference type="InterPro" id="IPR026050">
    <property type="entry name" value="C1GALT1/C1GALT1_chp1"/>
</dbReference>
<protein>
    <recommendedName>
        <fullName evidence="4">N-acetylgalactosaminide beta-1,3-galactosyltransferase</fullName>
        <ecNumber evidence="4">2.4.1.122</ecNumber>
    </recommendedName>
</protein>
<comment type="subcellular location">
    <subcellularLocation>
        <location evidence="1">Membrane</location>
        <topology evidence="1">Single-pass type II membrane protein</topology>
    </subcellularLocation>
</comment>
<evidence type="ECO:0000313" key="14">
    <source>
        <dbReference type="EMBL" id="KAK8052993.1"/>
    </source>
</evidence>
<comment type="caution">
    <text evidence="14">The sequence shown here is derived from an EMBL/GenBank/DDBJ whole genome shotgun (WGS) entry which is preliminary data.</text>
</comment>
<dbReference type="Gene3D" id="3.90.550.50">
    <property type="match status" value="1"/>
</dbReference>
<evidence type="ECO:0000256" key="1">
    <source>
        <dbReference type="ARBA" id="ARBA00004606"/>
    </source>
</evidence>
<dbReference type="PANTHER" id="PTHR23033">
    <property type="entry name" value="BETA1,3-GALACTOSYLTRANSFERASE"/>
    <property type="match status" value="1"/>
</dbReference>
<evidence type="ECO:0000256" key="8">
    <source>
        <dbReference type="ARBA" id="ARBA00022741"/>
    </source>
</evidence>
<dbReference type="Pfam" id="PF02434">
    <property type="entry name" value="Fringe"/>
    <property type="match status" value="1"/>
</dbReference>
<evidence type="ECO:0000256" key="11">
    <source>
        <dbReference type="ARBA" id="ARBA00023136"/>
    </source>
</evidence>
<accession>A0ABR1U258</accession>